<feature type="region of interest" description="Disordered" evidence="3">
    <location>
        <begin position="1"/>
        <end position="26"/>
    </location>
</feature>
<name>A0ABY7BCQ7_9PSEU</name>
<dbReference type="CDD" id="cd07043">
    <property type="entry name" value="STAS_anti-anti-sigma_factors"/>
    <property type="match status" value="1"/>
</dbReference>
<dbReference type="EMBL" id="CP113836">
    <property type="protein sequence ID" value="WAL69423.1"/>
    <property type="molecule type" value="Genomic_DNA"/>
</dbReference>
<evidence type="ECO:0000256" key="3">
    <source>
        <dbReference type="SAM" id="MobiDB-lite"/>
    </source>
</evidence>
<gene>
    <name evidence="5" type="ORF">ORV05_17160</name>
</gene>
<dbReference type="NCBIfam" id="TIGR00377">
    <property type="entry name" value="ant_ant_sig"/>
    <property type="match status" value="1"/>
</dbReference>
<protein>
    <recommendedName>
        <fullName evidence="2">Anti-sigma factor antagonist</fullName>
    </recommendedName>
</protein>
<reference evidence="5" key="1">
    <citation type="submission" date="2022-11" db="EMBL/GenBank/DDBJ databases">
        <authorList>
            <person name="Mo P."/>
        </authorList>
    </citation>
    <scope>NUCLEOTIDE SEQUENCE</scope>
    <source>
        <strain evidence="5">HUAS 11-8</strain>
    </source>
</reference>
<dbReference type="RefSeq" id="WP_268759508.1">
    <property type="nucleotide sequence ID" value="NZ_CP113836.1"/>
</dbReference>
<dbReference type="PANTHER" id="PTHR33495:SF2">
    <property type="entry name" value="ANTI-SIGMA FACTOR ANTAGONIST TM_1081-RELATED"/>
    <property type="match status" value="1"/>
</dbReference>
<dbReference type="PROSITE" id="PS50801">
    <property type="entry name" value="STAS"/>
    <property type="match status" value="1"/>
</dbReference>
<evidence type="ECO:0000256" key="2">
    <source>
        <dbReference type="RuleBase" id="RU003749"/>
    </source>
</evidence>
<comment type="similarity">
    <text evidence="1 2">Belongs to the anti-sigma-factor antagonist family.</text>
</comment>
<proteinExistence type="inferred from homology"/>
<dbReference type="PANTHER" id="PTHR33495">
    <property type="entry name" value="ANTI-SIGMA FACTOR ANTAGONIST TM_1081-RELATED-RELATED"/>
    <property type="match status" value="1"/>
</dbReference>
<dbReference type="SUPFAM" id="SSF52091">
    <property type="entry name" value="SpoIIaa-like"/>
    <property type="match status" value="1"/>
</dbReference>
<evidence type="ECO:0000256" key="1">
    <source>
        <dbReference type="ARBA" id="ARBA00009013"/>
    </source>
</evidence>
<dbReference type="InterPro" id="IPR002645">
    <property type="entry name" value="STAS_dom"/>
</dbReference>
<feature type="domain" description="STAS" evidence="4">
    <location>
        <begin position="31"/>
        <end position="131"/>
    </location>
</feature>
<dbReference type="Proteomes" id="UP001163203">
    <property type="component" value="Chromosome"/>
</dbReference>
<evidence type="ECO:0000313" key="5">
    <source>
        <dbReference type="EMBL" id="WAL69423.1"/>
    </source>
</evidence>
<keyword evidence="6" id="KW-1185">Reference proteome</keyword>
<evidence type="ECO:0000313" key="6">
    <source>
        <dbReference type="Proteomes" id="UP001163203"/>
    </source>
</evidence>
<dbReference type="InterPro" id="IPR036513">
    <property type="entry name" value="STAS_dom_sf"/>
</dbReference>
<accession>A0ABY7BCQ7</accession>
<dbReference type="Pfam" id="PF01740">
    <property type="entry name" value="STAS"/>
    <property type="match status" value="1"/>
</dbReference>
<evidence type="ECO:0000259" key="4">
    <source>
        <dbReference type="PROSITE" id="PS50801"/>
    </source>
</evidence>
<sequence>MSREEFRPTGPVPGQRPSTGALGLRVRRPNPGQAVLEVSGELDMATAPQLARALDELRSSPDRVIMVDLAGVGFLGSSGLAVLVNLHRELEPGRLLRIVAPSRDAYRAFAVTGLAGELPLYRSYEDALATL</sequence>
<organism evidence="5 6">
    <name type="scientific">Amycolatopsis cynarae</name>
    <dbReference type="NCBI Taxonomy" id="2995223"/>
    <lineage>
        <taxon>Bacteria</taxon>
        <taxon>Bacillati</taxon>
        <taxon>Actinomycetota</taxon>
        <taxon>Actinomycetes</taxon>
        <taxon>Pseudonocardiales</taxon>
        <taxon>Pseudonocardiaceae</taxon>
        <taxon>Amycolatopsis</taxon>
    </lineage>
</organism>
<dbReference type="InterPro" id="IPR003658">
    <property type="entry name" value="Anti-sigma_ant"/>
</dbReference>
<dbReference type="Gene3D" id="3.30.750.24">
    <property type="entry name" value="STAS domain"/>
    <property type="match status" value="1"/>
</dbReference>